<dbReference type="Pfam" id="PF08241">
    <property type="entry name" value="Methyltransf_11"/>
    <property type="match status" value="1"/>
</dbReference>
<dbReference type="PANTHER" id="PTHR42912:SF80">
    <property type="entry name" value="METHYLTRANSFERASE DOMAIN-CONTAINING PROTEIN"/>
    <property type="match status" value="1"/>
</dbReference>
<proteinExistence type="predicted"/>
<keyword evidence="2" id="KW-0489">Methyltransferase</keyword>
<comment type="caution">
    <text evidence="2">The sequence shown here is derived from an EMBL/GenBank/DDBJ whole genome shotgun (WGS) entry which is preliminary data.</text>
</comment>
<feature type="domain" description="Methyltransferase type 11" evidence="1">
    <location>
        <begin position="44"/>
        <end position="136"/>
    </location>
</feature>
<dbReference type="RefSeq" id="WP_110886645.1">
    <property type="nucleotide sequence ID" value="NZ_QJSX01000006.1"/>
</dbReference>
<organism evidence="2 3">
    <name type="scientific">Deinococcus yavapaiensis KR-236</name>
    <dbReference type="NCBI Taxonomy" id="694435"/>
    <lineage>
        <taxon>Bacteria</taxon>
        <taxon>Thermotogati</taxon>
        <taxon>Deinococcota</taxon>
        <taxon>Deinococci</taxon>
        <taxon>Deinococcales</taxon>
        <taxon>Deinococcaceae</taxon>
        <taxon>Deinococcus</taxon>
    </lineage>
</organism>
<gene>
    <name evidence="2" type="ORF">DES52_106127</name>
</gene>
<dbReference type="AlphaFoldDB" id="A0A318S5V0"/>
<dbReference type="Proteomes" id="UP000248326">
    <property type="component" value="Unassembled WGS sequence"/>
</dbReference>
<accession>A0A318S5V0</accession>
<dbReference type="EMBL" id="QJSX01000006">
    <property type="protein sequence ID" value="PYE54162.1"/>
    <property type="molecule type" value="Genomic_DNA"/>
</dbReference>
<dbReference type="GO" id="GO:0032259">
    <property type="term" value="P:methylation"/>
    <property type="evidence" value="ECO:0007669"/>
    <property type="project" value="UniProtKB-KW"/>
</dbReference>
<name>A0A318S5V0_9DEIO</name>
<dbReference type="GO" id="GO:0008757">
    <property type="term" value="F:S-adenosylmethionine-dependent methyltransferase activity"/>
    <property type="evidence" value="ECO:0007669"/>
    <property type="project" value="InterPro"/>
</dbReference>
<dbReference type="OrthoDB" id="43862at2"/>
<sequence length="266" mass="28817">MNDAPDRKLWGAAEAYESYMGRWSRLIASHFLLWLDAEAHGRWVDLGCGTGALSRQVMQTCRPSSLLGLDLSEAFLQAAKHSVPEAEFMLADATDTGLPNAEFDYAVSGLVLNFTRDPRATLREMVRLVRPGGRVALYVWDYAGHMQIMRSFFDVARAIDSGAAAFDDGINAPICRPGPLRRALEEAGAVDVEVTAVDIPAAFPDFDAYWSPFLGGTGSAPKYVAGLSDDVRNRIRDAVQAALPTGPDGEILLAVRAWAVKGTVAE</sequence>
<dbReference type="InterPro" id="IPR013216">
    <property type="entry name" value="Methyltransf_11"/>
</dbReference>
<evidence type="ECO:0000313" key="3">
    <source>
        <dbReference type="Proteomes" id="UP000248326"/>
    </source>
</evidence>
<dbReference type="PANTHER" id="PTHR42912">
    <property type="entry name" value="METHYLTRANSFERASE"/>
    <property type="match status" value="1"/>
</dbReference>
<reference evidence="2 3" key="1">
    <citation type="submission" date="2018-06" db="EMBL/GenBank/DDBJ databases">
        <title>Genomic Encyclopedia of Type Strains, Phase IV (KMG-IV): sequencing the most valuable type-strain genomes for metagenomic binning, comparative biology and taxonomic classification.</title>
        <authorList>
            <person name="Goeker M."/>
        </authorList>
    </citation>
    <scope>NUCLEOTIDE SEQUENCE [LARGE SCALE GENOMIC DNA]</scope>
    <source>
        <strain evidence="2 3">DSM 18048</strain>
    </source>
</reference>
<dbReference type="InterPro" id="IPR029063">
    <property type="entry name" value="SAM-dependent_MTases_sf"/>
</dbReference>
<protein>
    <submittedName>
        <fullName evidence="2">Methyltransferase family protein</fullName>
    </submittedName>
</protein>
<evidence type="ECO:0000259" key="1">
    <source>
        <dbReference type="Pfam" id="PF08241"/>
    </source>
</evidence>
<dbReference type="SUPFAM" id="SSF53335">
    <property type="entry name" value="S-adenosyl-L-methionine-dependent methyltransferases"/>
    <property type="match status" value="1"/>
</dbReference>
<evidence type="ECO:0000313" key="2">
    <source>
        <dbReference type="EMBL" id="PYE54162.1"/>
    </source>
</evidence>
<keyword evidence="2" id="KW-0808">Transferase</keyword>
<dbReference type="InterPro" id="IPR050508">
    <property type="entry name" value="Methyltransf_Superfamily"/>
</dbReference>
<keyword evidence="3" id="KW-1185">Reference proteome</keyword>
<dbReference type="CDD" id="cd02440">
    <property type="entry name" value="AdoMet_MTases"/>
    <property type="match status" value="1"/>
</dbReference>
<dbReference type="Gene3D" id="3.40.50.150">
    <property type="entry name" value="Vaccinia Virus protein VP39"/>
    <property type="match status" value="1"/>
</dbReference>